<feature type="compositionally biased region" description="Basic and acidic residues" evidence="1">
    <location>
        <begin position="75"/>
        <end position="102"/>
    </location>
</feature>
<dbReference type="EMBL" id="JAGKQM010000017">
    <property type="protein sequence ID" value="KAH0869024.1"/>
    <property type="molecule type" value="Genomic_DNA"/>
</dbReference>
<sequence length="110" mass="12876">MYLSIVIGTGCSGYCLLALSPHSAVSYGVGVLFRKIYLEIVIYKFCKILPRAQRKYIITINLWWDLTRPIREEANLRREEQGEEEKYKEVDYDENKEHREDGSSSGRGRR</sequence>
<protein>
    <submittedName>
        <fullName evidence="2">Uncharacterized protein</fullName>
    </submittedName>
</protein>
<evidence type="ECO:0000256" key="1">
    <source>
        <dbReference type="SAM" id="MobiDB-lite"/>
    </source>
</evidence>
<keyword evidence="3" id="KW-1185">Reference proteome</keyword>
<proteinExistence type="predicted"/>
<evidence type="ECO:0000313" key="2">
    <source>
        <dbReference type="EMBL" id="KAH0869024.1"/>
    </source>
</evidence>
<name>A0ABQ7YMM4_BRANA</name>
<reference evidence="2 3" key="1">
    <citation type="submission" date="2021-05" db="EMBL/GenBank/DDBJ databases">
        <title>Genome Assembly of Synthetic Allotetraploid Brassica napus Reveals Homoeologous Exchanges between Subgenomes.</title>
        <authorList>
            <person name="Davis J.T."/>
        </authorList>
    </citation>
    <scope>NUCLEOTIDE SEQUENCE [LARGE SCALE GENOMIC DNA]</scope>
    <source>
        <strain evidence="3">cv. Da-Ae</strain>
        <tissue evidence="2">Seedling</tissue>
    </source>
</reference>
<gene>
    <name evidence="2" type="ORF">HID58_076046</name>
</gene>
<comment type="caution">
    <text evidence="2">The sequence shown here is derived from an EMBL/GenBank/DDBJ whole genome shotgun (WGS) entry which is preliminary data.</text>
</comment>
<organism evidence="2 3">
    <name type="scientific">Brassica napus</name>
    <name type="common">Rape</name>
    <dbReference type="NCBI Taxonomy" id="3708"/>
    <lineage>
        <taxon>Eukaryota</taxon>
        <taxon>Viridiplantae</taxon>
        <taxon>Streptophyta</taxon>
        <taxon>Embryophyta</taxon>
        <taxon>Tracheophyta</taxon>
        <taxon>Spermatophyta</taxon>
        <taxon>Magnoliopsida</taxon>
        <taxon>eudicotyledons</taxon>
        <taxon>Gunneridae</taxon>
        <taxon>Pentapetalae</taxon>
        <taxon>rosids</taxon>
        <taxon>malvids</taxon>
        <taxon>Brassicales</taxon>
        <taxon>Brassicaceae</taxon>
        <taxon>Brassiceae</taxon>
        <taxon>Brassica</taxon>
    </lineage>
</organism>
<feature type="region of interest" description="Disordered" evidence="1">
    <location>
        <begin position="75"/>
        <end position="110"/>
    </location>
</feature>
<dbReference type="Proteomes" id="UP000824890">
    <property type="component" value="Unassembled WGS sequence"/>
</dbReference>
<accession>A0ABQ7YMM4</accession>
<evidence type="ECO:0000313" key="3">
    <source>
        <dbReference type="Proteomes" id="UP000824890"/>
    </source>
</evidence>